<accession>A0ABN6GD31</accession>
<evidence type="ECO:0000259" key="2">
    <source>
        <dbReference type="PROSITE" id="PS51192"/>
    </source>
</evidence>
<dbReference type="SMART" id="SM00487">
    <property type="entry name" value="DEXDc"/>
    <property type="match status" value="1"/>
</dbReference>
<dbReference type="SUPFAM" id="SSF52540">
    <property type="entry name" value="P-loop containing nucleoside triphosphate hydrolases"/>
    <property type="match status" value="2"/>
</dbReference>
<reference evidence="3 4" key="1">
    <citation type="submission" date="2021-04" db="EMBL/GenBank/DDBJ databases">
        <title>Complete genome sequencing of Allochromatium tepidum strain NZ.</title>
        <authorList>
            <person name="Tsukatani Y."/>
            <person name="Mori H."/>
        </authorList>
    </citation>
    <scope>NUCLEOTIDE SEQUENCE [LARGE SCALE GENOMIC DNA]</scope>
    <source>
        <strain evidence="3 4">NZ</strain>
    </source>
</reference>
<organism evidence="3 4">
    <name type="scientific">Allochromatium tepidum</name>
    <dbReference type="NCBI Taxonomy" id="553982"/>
    <lineage>
        <taxon>Bacteria</taxon>
        <taxon>Pseudomonadati</taxon>
        <taxon>Pseudomonadota</taxon>
        <taxon>Gammaproteobacteria</taxon>
        <taxon>Chromatiales</taxon>
        <taxon>Chromatiaceae</taxon>
        <taxon>Allochromatium</taxon>
    </lineage>
</organism>
<sequence>MSRLVPRDYQDSAVKRTLDIFRYAESQIRQAPDEAGRRLASAYNGCVLLDAPTGSGKTLMAGLIAEAFSRADHDDNARILWFWFTPFKGLVEQARLALKRDFSGLRVRDLQIDRFAPTAKRGDVFVTTWAAVAADSAETRRVRRNSEQAPALDDFIAQLRQDGFRLGAVIDEAHHTFFKTGSEAVRFYRKILRPDFTLMVTATPNDRDVERFRQAGDIQNVHRHTVSRRSAVEAGLIKSGVKAVAFLAEPGLEAIVDFAQTALREAWAMHQRIKQALHEAGIDLTPLMLVQVGNHDQAVKEARARLVELGVPEECIASYTAKEPDNDLLTVALDERYEVLIFKVAVALGFDAPRAFVLASLRGAKDTDFGIQVVGRLLRVHRLLQPGTLERTLPPGLTQGYVFLADAENQTGLVSAGERINAIRDELAGICETVQVFRVGDQTQLQVTEHGQGSLFPEPEPSDDRSAETTPNENDTTASITSMAGAEQSGTASLIDDLFGGDALPAKQTRTRYIVKSTPDLERHAFRPEAVRRLKTERMPLCTDELLQCIAARIDFNGDVINAGLREHIALTRKTLEIFDPDQATSEQARSSLDARVLADRAQRTLLLFEHLNARDLHAALIGRLHTEFRHRGFDDDPDTLERALNLILASHPKLLSQAERACASQFKKVEDTGDWPDALEAAPDAERSARHVYGVLPAGLNRLERAFVKLLDEDPTGTVEYWYRNEPHKPWSVAVVLPSGRQFFPDFVLKVKGRQRGEGFLLVETKGDYILNSRETIEKLNAAHRVYGPALFLKPDDQGRLMTVRYIERTDRCEEDQVFRVENLAGY</sequence>
<dbReference type="Gene3D" id="3.40.50.300">
    <property type="entry name" value="P-loop containing nucleotide triphosphate hydrolases"/>
    <property type="match status" value="1"/>
</dbReference>
<feature type="compositionally biased region" description="Polar residues" evidence="1">
    <location>
        <begin position="468"/>
        <end position="486"/>
    </location>
</feature>
<proteinExistence type="predicted"/>
<dbReference type="InterPro" id="IPR050742">
    <property type="entry name" value="Helicase_Restrict-Modif_Enz"/>
</dbReference>
<dbReference type="RefSeq" id="WP_213378925.1">
    <property type="nucleotide sequence ID" value="NZ_AP024563.1"/>
</dbReference>
<feature type="region of interest" description="Disordered" evidence="1">
    <location>
        <begin position="449"/>
        <end position="486"/>
    </location>
</feature>
<evidence type="ECO:0000256" key="1">
    <source>
        <dbReference type="SAM" id="MobiDB-lite"/>
    </source>
</evidence>
<protein>
    <recommendedName>
        <fullName evidence="2">Helicase ATP-binding domain-containing protein</fullName>
    </recommendedName>
</protein>
<keyword evidence="4" id="KW-1185">Reference proteome</keyword>
<dbReference type="PANTHER" id="PTHR47396">
    <property type="entry name" value="TYPE I RESTRICTION ENZYME ECOKI R PROTEIN"/>
    <property type="match status" value="1"/>
</dbReference>
<dbReference type="Pfam" id="PF04851">
    <property type="entry name" value="ResIII"/>
    <property type="match status" value="1"/>
</dbReference>
<evidence type="ECO:0000313" key="3">
    <source>
        <dbReference type="EMBL" id="BCU07867.1"/>
    </source>
</evidence>
<gene>
    <name evidence="3" type="ORF">Atep_25440</name>
</gene>
<dbReference type="Proteomes" id="UP000680679">
    <property type="component" value="Chromosome"/>
</dbReference>
<dbReference type="InterPro" id="IPR014001">
    <property type="entry name" value="Helicase_ATP-bd"/>
</dbReference>
<feature type="domain" description="Helicase ATP-binding" evidence="2">
    <location>
        <begin position="38"/>
        <end position="222"/>
    </location>
</feature>
<dbReference type="PROSITE" id="PS51192">
    <property type="entry name" value="HELICASE_ATP_BIND_1"/>
    <property type="match status" value="1"/>
</dbReference>
<evidence type="ECO:0000313" key="4">
    <source>
        <dbReference type="Proteomes" id="UP000680679"/>
    </source>
</evidence>
<dbReference type="InterPro" id="IPR006935">
    <property type="entry name" value="Helicase/UvrB_N"/>
</dbReference>
<dbReference type="EMBL" id="AP024563">
    <property type="protein sequence ID" value="BCU07867.1"/>
    <property type="molecule type" value="Genomic_DNA"/>
</dbReference>
<name>A0ABN6GD31_9GAMM</name>
<dbReference type="InterPro" id="IPR027417">
    <property type="entry name" value="P-loop_NTPase"/>
</dbReference>
<dbReference type="PANTHER" id="PTHR47396:SF1">
    <property type="entry name" value="ATP-DEPENDENT HELICASE IRC3-RELATED"/>
    <property type="match status" value="1"/>
</dbReference>